<name>M5U580_9BACT</name>
<dbReference type="AlphaFoldDB" id="M5U580"/>
<dbReference type="InterPro" id="IPR029030">
    <property type="entry name" value="Caspase-like_dom_sf"/>
</dbReference>
<evidence type="ECO:0000259" key="2">
    <source>
        <dbReference type="Pfam" id="PF01364"/>
    </source>
</evidence>
<dbReference type="GO" id="GO:0006508">
    <property type="term" value="P:proteolysis"/>
    <property type="evidence" value="ECO:0007669"/>
    <property type="project" value="InterPro"/>
</dbReference>
<evidence type="ECO:0000313" key="4">
    <source>
        <dbReference type="Proteomes" id="UP000011885"/>
    </source>
</evidence>
<feature type="domain" description="Gingipain" evidence="2">
    <location>
        <begin position="77"/>
        <end position="490"/>
    </location>
</feature>
<protein>
    <recommendedName>
        <fullName evidence="2">Gingipain domain-containing protein</fullName>
    </recommendedName>
</protein>
<dbReference type="Gene3D" id="3.40.50.1460">
    <property type="match status" value="1"/>
</dbReference>
<evidence type="ECO:0000256" key="1">
    <source>
        <dbReference type="ARBA" id="ARBA00022729"/>
    </source>
</evidence>
<dbReference type="SUPFAM" id="SSF52129">
    <property type="entry name" value="Caspase-like"/>
    <property type="match status" value="1"/>
</dbReference>
<dbReference type="MEROPS" id="C25.004"/>
<organism evidence="3 4">
    <name type="scientific">Rhodopirellula sallentina SM41</name>
    <dbReference type="NCBI Taxonomy" id="1263870"/>
    <lineage>
        <taxon>Bacteria</taxon>
        <taxon>Pseudomonadati</taxon>
        <taxon>Planctomycetota</taxon>
        <taxon>Planctomycetia</taxon>
        <taxon>Pirellulales</taxon>
        <taxon>Pirellulaceae</taxon>
        <taxon>Rhodopirellula</taxon>
    </lineage>
</organism>
<sequence length="611" mass="64473">MVSIVTVGFSSAAKARSVTNQMAYDEDSGMAMSLSTLKISGPNENTRYTRALCAVVAGGLIAFGLLASPAVNAADVVVVCGAEYRDALSPWCELRRGEGLALSFCSPEATNGAMAEKIRQTATSQTRYLLLVGDAPPFRPQGQSVANTDRQIPTHYLKSRVTSQHGSTPTYPTDVPYTDFDGDGVANAAVGRLPVNAPEQLEELVSRISAYESSSDFSSWRRCLQLTAGVGGFGTLIDGAIESVTRTVLTSVLPADAKPQIAYASPGHAFCPDGDSFFDAVMQRYRSGARFWVYAGHGSVDRLDFLTRARDDAGALSQSGASRNASPQWQVESLLNNETARQLAGNPNRAPIAVLLACYAGAFDAPGDCLSERMLLASGGPIAVIAASRLTMPYGNARFGLGLLESAYSPGGDGLSSERLGDAMLASVQRLQQQTSGDGAAQKNTPPVSTTQMMVDGLAGLMSPAGSDLEEERREHAGLYHLLGDPTLRLQRPQKLAIRIEAGDEEENGELEKQESTKTVCVSVTSPIAGTLTICIDRPLTATASGQEVTASYPDDPHGCTLGQVSLPVGTSEMKNAVISLPDHWSGPVVVRGFVQGVDAWATGATRTLVD</sequence>
<dbReference type="Pfam" id="PF01364">
    <property type="entry name" value="Peptidase_C25"/>
    <property type="match status" value="1"/>
</dbReference>
<keyword evidence="4" id="KW-1185">Reference proteome</keyword>
<dbReference type="Gene3D" id="3.40.50.10390">
    <property type="entry name" value="Gingipain r, domain 1"/>
    <property type="match status" value="1"/>
</dbReference>
<comment type="caution">
    <text evidence="3">The sequence shown here is derived from an EMBL/GenBank/DDBJ whole genome shotgun (WGS) entry which is preliminary data.</text>
</comment>
<proteinExistence type="predicted"/>
<gene>
    <name evidence="3" type="ORF">RSSM_01933</name>
</gene>
<dbReference type="Proteomes" id="UP000011885">
    <property type="component" value="Unassembled WGS sequence"/>
</dbReference>
<dbReference type="EMBL" id="ANOH01000136">
    <property type="protein sequence ID" value="EMI56600.1"/>
    <property type="molecule type" value="Genomic_DNA"/>
</dbReference>
<accession>M5U580</accession>
<dbReference type="GO" id="GO:0008234">
    <property type="term" value="F:cysteine-type peptidase activity"/>
    <property type="evidence" value="ECO:0007669"/>
    <property type="project" value="InterPro"/>
</dbReference>
<dbReference type="InterPro" id="IPR029031">
    <property type="entry name" value="Gingipain_N_sf"/>
</dbReference>
<keyword evidence="1" id="KW-0732">Signal</keyword>
<evidence type="ECO:0000313" key="3">
    <source>
        <dbReference type="EMBL" id="EMI56600.1"/>
    </source>
</evidence>
<dbReference type="InterPro" id="IPR001769">
    <property type="entry name" value="Gingipain"/>
</dbReference>
<reference evidence="3 4" key="1">
    <citation type="journal article" date="2013" name="Mar. Genomics">
        <title>Expression of sulfatases in Rhodopirellula baltica and the diversity of sulfatases in the genus Rhodopirellula.</title>
        <authorList>
            <person name="Wegner C.E."/>
            <person name="Richter-Heitmann T."/>
            <person name="Klindworth A."/>
            <person name="Klockow C."/>
            <person name="Richter M."/>
            <person name="Achstetter T."/>
            <person name="Glockner F.O."/>
            <person name="Harder J."/>
        </authorList>
    </citation>
    <scope>NUCLEOTIDE SEQUENCE [LARGE SCALE GENOMIC DNA]</scope>
    <source>
        <strain evidence="3 4">SM41</strain>
    </source>
</reference>
<dbReference type="PATRIC" id="fig|1263870.3.peg.2065"/>